<dbReference type="Pfam" id="PF13340">
    <property type="entry name" value="DUF4096"/>
    <property type="match status" value="1"/>
</dbReference>
<dbReference type="PANTHER" id="PTHR46637:SF1">
    <property type="entry name" value="BLL5188 PROTEIN"/>
    <property type="match status" value="1"/>
</dbReference>
<dbReference type="EMBL" id="CP137852">
    <property type="protein sequence ID" value="WPB86212.1"/>
    <property type="molecule type" value="Genomic_DNA"/>
</dbReference>
<dbReference type="RefSeq" id="WP_318650185.1">
    <property type="nucleotide sequence ID" value="NZ_CP137852.1"/>
</dbReference>
<keyword evidence="3" id="KW-1185">Reference proteome</keyword>
<dbReference type="InterPro" id="IPR025161">
    <property type="entry name" value="IS402-like_dom"/>
</dbReference>
<proteinExistence type="predicted"/>
<evidence type="ECO:0000313" key="3">
    <source>
        <dbReference type="Proteomes" id="UP001305521"/>
    </source>
</evidence>
<dbReference type="InterPro" id="IPR052909">
    <property type="entry name" value="Transposase_6_like"/>
</dbReference>
<protein>
    <submittedName>
        <fullName evidence="2">Transposase</fullName>
    </submittedName>
</protein>
<evidence type="ECO:0000313" key="2">
    <source>
        <dbReference type="EMBL" id="WPB86212.1"/>
    </source>
</evidence>
<organism evidence="2 3">
    <name type="scientific">Sediminicoccus rosea</name>
    <dbReference type="NCBI Taxonomy" id="1225128"/>
    <lineage>
        <taxon>Bacteria</taxon>
        <taxon>Pseudomonadati</taxon>
        <taxon>Pseudomonadota</taxon>
        <taxon>Alphaproteobacteria</taxon>
        <taxon>Acetobacterales</taxon>
        <taxon>Roseomonadaceae</taxon>
        <taxon>Sediminicoccus</taxon>
    </lineage>
</organism>
<feature type="domain" description="Insertion element IS402-like" evidence="1">
    <location>
        <begin position="38"/>
        <end position="107"/>
    </location>
</feature>
<evidence type="ECO:0000259" key="1">
    <source>
        <dbReference type="Pfam" id="PF13340"/>
    </source>
</evidence>
<sequence>MRDELDLLLPAIFREPRVYPRGPRPRRPSWILVPYDKLTDEQWTVLSIYLPMPQRGRPCDQRARMDAIFRVAATEGPWRDLPAHYGQGASVARHFRRLTHAGVWERLLVALAAARPGSVLRQLEGLICRAARRAIRIRGIALIALVRRLGLFRALPGPPLMMPDPDLSEIIRRMPIAAQFARWREDLAGVLRMIKALKALHSLAGGRRRIPREVREAWL</sequence>
<reference evidence="2 3" key="1">
    <citation type="submission" date="2023-11" db="EMBL/GenBank/DDBJ databases">
        <title>Arctic aerobic anoxygenic photoheterotroph Sediminicoccus rosea KRV36 adapts its photosynthesis to long days of polar summer.</title>
        <authorList>
            <person name="Tomasch J."/>
            <person name="Kopejtka K."/>
            <person name="Bily T."/>
            <person name="Gardiner A.T."/>
            <person name="Gardian Z."/>
            <person name="Shivaramu S."/>
            <person name="Koblizek M."/>
            <person name="Engelhardt F."/>
            <person name="Kaftan D."/>
        </authorList>
    </citation>
    <scope>NUCLEOTIDE SEQUENCE [LARGE SCALE GENOMIC DNA]</scope>
    <source>
        <strain evidence="2 3">R-30</strain>
    </source>
</reference>
<name>A0ABZ0PL65_9PROT</name>
<gene>
    <name evidence="2" type="ORF">R9Z33_04915</name>
</gene>
<dbReference type="PANTHER" id="PTHR46637">
    <property type="entry name" value="TIS1421-TRANSPOSASE PROTEIN A"/>
    <property type="match status" value="1"/>
</dbReference>
<dbReference type="Proteomes" id="UP001305521">
    <property type="component" value="Chromosome"/>
</dbReference>
<accession>A0ABZ0PL65</accession>